<keyword evidence="6 9" id="KW-0472">Membrane</keyword>
<evidence type="ECO:0000313" key="12">
    <source>
        <dbReference type="Proteomes" id="UP000015354"/>
    </source>
</evidence>
<keyword evidence="12" id="KW-1185">Reference proteome</keyword>
<evidence type="ECO:0000256" key="7">
    <source>
        <dbReference type="ARBA" id="ARBA00038324"/>
    </source>
</evidence>
<comment type="subcellular location">
    <subcellularLocation>
        <location evidence="1">Endoplasmic reticulum membrane</location>
        <topology evidence="1">Multi-pass membrane protein</topology>
    </subcellularLocation>
</comment>
<feature type="compositionally biased region" description="Polar residues" evidence="8">
    <location>
        <begin position="226"/>
        <end position="238"/>
    </location>
</feature>
<proteinExistence type="inferred from homology"/>
<evidence type="ECO:0000256" key="5">
    <source>
        <dbReference type="ARBA" id="ARBA00022989"/>
    </source>
</evidence>
<gene>
    <name evidence="11" type="ORF">STCU_08937</name>
</gene>
<keyword evidence="2 9" id="KW-0812">Transmembrane</keyword>
<feature type="transmembrane region" description="Helical" evidence="9">
    <location>
        <begin position="387"/>
        <end position="408"/>
    </location>
</feature>
<feature type="region of interest" description="Disordered" evidence="8">
    <location>
        <begin position="182"/>
        <end position="262"/>
    </location>
</feature>
<dbReference type="CDD" id="cd03388">
    <property type="entry name" value="PAP2_SPPase1"/>
    <property type="match status" value="1"/>
</dbReference>
<evidence type="ECO:0000256" key="6">
    <source>
        <dbReference type="ARBA" id="ARBA00023136"/>
    </source>
</evidence>
<feature type="transmembrane region" description="Helical" evidence="9">
    <location>
        <begin position="441"/>
        <end position="463"/>
    </location>
</feature>
<evidence type="ECO:0000256" key="4">
    <source>
        <dbReference type="ARBA" id="ARBA00022824"/>
    </source>
</evidence>
<keyword evidence="5 9" id="KW-1133">Transmembrane helix</keyword>
<dbReference type="SMART" id="SM00014">
    <property type="entry name" value="acidPPc"/>
    <property type="match status" value="1"/>
</dbReference>
<dbReference type="OrthoDB" id="301434at2759"/>
<feature type="compositionally biased region" description="Low complexity" evidence="8">
    <location>
        <begin position="197"/>
        <end position="207"/>
    </location>
</feature>
<protein>
    <submittedName>
        <fullName evidence="11">Sphingosine-1-phosphate phosphatase</fullName>
    </submittedName>
</protein>
<comment type="caution">
    <text evidence="11">The sequence shown here is derived from an EMBL/GenBank/DDBJ whole genome shotgun (WGS) entry which is preliminary data.</text>
</comment>
<feature type="compositionally biased region" description="Polar residues" evidence="8">
    <location>
        <begin position="26"/>
        <end position="35"/>
    </location>
</feature>
<feature type="region of interest" description="Disordered" evidence="8">
    <location>
        <begin position="129"/>
        <end position="161"/>
    </location>
</feature>
<evidence type="ECO:0000313" key="11">
    <source>
        <dbReference type="EMBL" id="EPY20572.1"/>
    </source>
</evidence>
<accession>S9TQH3</accession>
<feature type="compositionally biased region" description="Basic and acidic residues" evidence="8">
    <location>
        <begin position="240"/>
        <end position="262"/>
    </location>
</feature>
<keyword evidence="4" id="KW-0256">Endoplasmic reticulum</keyword>
<evidence type="ECO:0000256" key="3">
    <source>
        <dbReference type="ARBA" id="ARBA00022801"/>
    </source>
</evidence>
<evidence type="ECO:0000256" key="8">
    <source>
        <dbReference type="SAM" id="MobiDB-lite"/>
    </source>
</evidence>
<evidence type="ECO:0000259" key="10">
    <source>
        <dbReference type="SMART" id="SM00014"/>
    </source>
</evidence>
<dbReference type="GO" id="GO:0005789">
    <property type="term" value="C:endoplasmic reticulum membrane"/>
    <property type="evidence" value="ECO:0007669"/>
    <property type="project" value="UniProtKB-SubCell"/>
</dbReference>
<dbReference type="EMBL" id="ATMH01008937">
    <property type="protein sequence ID" value="EPY20572.1"/>
    <property type="molecule type" value="Genomic_DNA"/>
</dbReference>
<feature type="region of interest" description="Disordered" evidence="8">
    <location>
        <begin position="1"/>
        <end position="46"/>
    </location>
</feature>
<dbReference type="PANTHER" id="PTHR14969">
    <property type="entry name" value="SPHINGOSINE-1-PHOSPHATE PHOSPHOHYDROLASE"/>
    <property type="match status" value="1"/>
</dbReference>
<sequence>MSVATLQPPISYTADMGLPGEPAGTTLLSMRSGSSGDPAEGQLDSLRQASALELPESSSFGSFDGTPLVNIDNNRFYTNSPHVPTANSASLPPSAGTTVTPRATVQLPQHRQQWSADEVAELVALGAREGGPLDRNDVTASDHHHPAAPREPQPREGAVPGNAARGRIQVLSNAKGAALSSRTANALGDPSDGGGVVVNDGNGPVSGKTTVVSVSADHGGRAGAPSSGTVRKTSNGNHTNKKDSQAKGDDGDSGEDRAPMTTEEIRVTLDTWRRPLSACAFRDWYMFHFCNDHYIELLQRIQRLGHPFEKVVTVYFHLWSFTGEAEFYLLFIPTLVWIGDLRAATHCGLLLCFSQIMTGCMKDAGCCPRPPYPPIQIRGRKMHSKEYGFPSTHACYSAVFSFFVYHLLCRFFPKYPVSCFLFTVFYFLNVCFSRLYLGMHWVADVVGGWVCAFIIVLFNISFIDDLVAAQLARHNSPWWMYVLVLVLLYAVPAFHATPHEPCPCYVDSVRFSSVVCGGLLGILLFERLFKETSVKQLHPHIIDEFTWTFFVHWVTCIVVLVAVKEGSSYAARKTLRPIFMFLSGAYASKLPRWSRRGYIWMARCVGLLATDNNVSCYEKYIEAAQINTRLYPDCACGSPLVFPTGARQAITADDANNPEFLTHGVVARPHGPSGGRPVSPGGPHDLTAEQFAEREGFLTKDQVWPLRTHRHWWLWEVHERTVSYFCTGFVITFVAPVILRVFFRVGFHNDVSSAAPA</sequence>
<evidence type="ECO:0000256" key="2">
    <source>
        <dbReference type="ARBA" id="ARBA00022692"/>
    </source>
</evidence>
<evidence type="ECO:0000256" key="1">
    <source>
        <dbReference type="ARBA" id="ARBA00004477"/>
    </source>
</evidence>
<dbReference type="GO" id="GO:0042392">
    <property type="term" value="F:sphingosine-1-phosphate phosphatase activity"/>
    <property type="evidence" value="ECO:0007669"/>
    <property type="project" value="TreeGrafter"/>
</dbReference>
<feature type="domain" description="Phosphatidic acid phosphatase type 2/haloperoxidase" evidence="10">
    <location>
        <begin position="344"/>
        <end position="460"/>
    </location>
</feature>
<dbReference type="Proteomes" id="UP000015354">
    <property type="component" value="Unassembled WGS sequence"/>
</dbReference>
<dbReference type="InterPro" id="IPR036938">
    <property type="entry name" value="PAP2/HPO_sf"/>
</dbReference>
<reference evidence="11 12" key="1">
    <citation type="journal article" date="2013" name="PLoS ONE">
        <title>Predicting the Proteins of Angomonas deanei, Strigomonas culicis and Their Respective Endosymbionts Reveals New Aspects of the Trypanosomatidae Family.</title>
        <authorList>
            <person name="Motta M.C."/>
            <person name="Martins A.C."/>
            <person name="de Souza S.S."/>
            <person name="Catta-Preta C.M."/>
            <person name="Silva R."/>
            <person name="Klein C.C."/>
            <person name="de Almeida L.G."/>
            <person name="de Lima Cunha O."/>
            <person name="Ciapina L.P."/>
            <person name="Brocchi M."/>
            <person name="Colabardini A.C."/>
            <person name="de Araujo Lima B."/>
            <person name="Machado C.R."/>
            <person name="de Almeida Soares C.M."/>
            <person name="Probst C.M."/>
            <person name="de Menezes C.B."/>
            <person name="Thompson C.E."/>
            <person name="Bartholomeu D.C."/>
            <person name="Gradia D.F."/>
            <person name="Pavoni D.P."/>
            <person name="Grisard E.C."/>
            <person name="Fantinatti-Garboggini F."/>
            <person name="Marchini F.K."/>
            <person name="Rodrigues-Luiz G.F."/>
            <person name="Wagner G."/>
            <person name="Goldman G.H."/>
            <person name="Fietto J.L."/>
            <person name="Elias M.C."/>
            <person name="Goldman M.H."/>
            <person name="Sagot M.F."/>
            <person name="Pereira M."/>
            <person name="Stoco P.H."/>
            <person name="de Mendonca-Neto R.P."/>
            <person name="Teixeira S.M."/>
            <person name="Maciel T.E."/>
            <person name="de Oliveira Mendes T.A."/>
            <person name="Urmenyi T.P."/>
            <person name="de Souza W."/>
            <person name="Schenkman S."/>
            <person name="de Vasconcelos A.T."/>
        </authorList>
    </citation>
    <scope>NUCLEOTIDE SEQUENCE [LARGE SCALE GENOMIC DNA]</scope>
</reference>
<feature type="transmembrane region" description="Helical" evidence="9">
    <location>
        <begin position="545"/>
        <end position="563"/>
    </location>
</feature>
<comment type="similarity">
    <text evidence="7">Belongs to the type 2 lipid phosphate phosphatase family.</text>
</comment>
<dbReference type="PANTHER" id="PTHR14969:SF28">
    <property type="entry name" value="DIHYDROSPHINGOSINE 1-PHOSPHATE PHOSPHATASE LCB3-RELATED"/>
    <property type="match status" value="1"/>
</dbReference>
<feature type="transmembrane region" description="Helical" evidence="9">
    <location>
        <begin position="478"/>
        <end position="496"/>
    </location>
</feature>
<feature type="transmembrane region" description="Helical" evidence="9">
    <location>
        <begin position="414"/>
        <end position="432"/>
    </location>
</feature>
<dbReference type="Gene3D" id="1.20.144.10">
    <property type="entry name" value="Phosphatidic acid phosphatase type 2/haloperoxidase"/>
    <property type="match status" value="1"/>
</dbReference>
<organism evidence="11 12">
    <name type="scientific">Strigomonas culicis</name>
    <dbReference type="NCBI Taxonomy" id="28005"/>
    <lineage>
        <taxon>Eukaryota</taxon>
        <taxon>Discoba</taxon>
        <taxon>Euglenozoa</taxon>
        <taxon>Kinetoplastea</taxon>
        <taxon>Metakinetoplastina</taxon>
        <taxon>Trypanosomatida</taxon>
        <taxon>Trypanosomatidae</taxon>
        <taxon>Strigomonadinae</taxon>
        <taxon>Strigomonas</taxon>
    </lineage>
</organism>
<dbReference type="Pfam" id="PF01569">
    <property type="entry name" value="PAP2"/>
    <property type="match status" value="1"/>
</dbReference>
<feature type="compositionally biased region" description="Basic and acidic residues" evidence="8">
    <location>
        <begin position="131"/>
        <end position="145"/>
    </location>
</feature>
<dbReference type="SUPFAM" id="SSF48317">
    <property type="entry name" value="Acid phosphatase/Vanadium-dependent haloperoxidase"/>
    <property type="match status" value="1"/>
</dbReference>
<keyword evidence="3" id="KW-0378">Hydrolase</keyword>
<feature type="transmembrane region" description="Helical" evidence="9">
    <location>
        <begin position="722"/>
        <end position="743"/>
    </location>
</feature>
<evidence type="ECO:0000256" key="9">
    <source>
        <dbReference type="SAM" id="Phobius"/>
    </source>
</evidence>
<feature type="compositionally biased region" description="Polar residues" evidence="8">
    <location>
        <begin position="1"/>
        <end position="10"/>
    </location>
</feature>
<name>S9TQH3_9TRYP</name>
<dbReference type="InterPro" id="IPR000326">
    <property type="entry name" value="PAP2/HPO"/>
</dbReference>
<dbReference type="AlphaFoldDB" id="S9TQH3"/>